<proteinExistence type="predicted"/>
<dbReference type="OrthoDB" id="785439at2759"/>
<evidence type="ECO:0000256" key="2">
    <source>
        <dbReference type="SAM" id="SignalP"/>
    </source>
</evidence>
<protein>
    <submittedName>
        <fullName evidence="3">Transcription factor btd like</fullName>
    </submittedName>
</protein>
<keyword evidence="1" id="KW-0812">Transmembrane</keyword>
<keyword evidence="2" id="KW-0732">Signal</keyword>
<sequence>MLLAIIMISLLLGTGPNANIIVSNMSPVVKANESVVQDKVKMSRRTKKCTPLLVKLLIAIFPFLGFRNKLL</sequence>
<evidence type="ECO:0000313" key="4">
    <source>
        <dbReference type="Proteomes" id="UP000594638"/>
    </source>
</evidence>
<gene>
    <name evidence="3" type="ORF">OLEA9_D003730</name>
</gene>
<evidence type="ECO:0000256" key="1">
    <source>
        <dbReference type="SAM" id="Phobius"/>
    </source>
</evidence>
<evidence type="ECO:0000313" key="3">
    <source>
        <dbReference type="EMBL" id="CAA3019586.1"/>
    </source>
</evidence>
<feature type="signal peptide" evidence="2">
    <location>
        <begin position="1"/>
        <end position="18"/>
    </location>
</feature>
<feature type="non-terminal residue" evidence="3">
    <location>
        <position position="71"/>
    </location>
</feature>
<dbReference type="Gramene" id="OE9D003730T1">
    <property type="protein sequence ID" value="OE9D003730C1"/>
    <property type="gene ID" value="OE9D003730"/>
</dbReference>
<comment type="caution">
    <text evidence="3">The sequence shown here is derived from an EMBL/GenBank/DDBJ whole genome shotgun (WGS) entry which is preliminary data.</text>
</comment>
<keyword evidence="1" id="KW-0472">Membrane</keyword>
<feature type="transmembrane region" description="Helical" evidence="1">
    <location>
        <begin position="50"/>
        <end position="66"/>
    </location>
</feature>
<accession>A0A8S0UQC0</accession>
<keyword evidence="4" id="KW-1185">Reference proteome</keyword>
<dbReference type="AlphaFoldDB" id="A0A8S0UQC0"/>
<feature type="chain" id="PRO_5035802006" evidence="2">
    <location>
        <begin position="19"/>
        <end position="71"/>
    </location>
</feature>
<name>A0A8S0UQC0_OLEEU</name>
<organism evidence="3 4">
    <name type="scientific">Olea europaea subsp. europaea</name>
    <dbReference type="NCBI Taxonomy" id="158383"/>
    <lineage>
        <taxon>Eukaryota</taxon>
        <taxon>Viridiplantae</taxon>
        <taxon>Streptophyta</taxon>
        <taxon>Embryophyta</taxon>
        <taxon>Tracheophyta</taxon>
        <taxon>Spermatophyta</taxon>
        <taxon>Magnoliopsida</taxon>
        <taxon>eudicotyledons</taxon>
        <taxon>Gunneridae</taxon>
        <taxon>Pentapetalae</taxon>
        <taxon>asterids</taxon>
        <taxon>lamiids</taxon>
        <taxon>Lamiales</taxon>
        <taxon>Oleaceae</taxon>
        <taxon>Oleeae</taxon>
        <taxon>Olea</taxon>
    </lineage>
</organism>
<dbReference type="Proteomes" id="UP000594638">
    <property type="component" value="Unassembled WGS sequence"/>
</dbReference>
<dbReference type="EMBL" id="CACTIH010009028">
    <property type="protein sequence ID" value="CAA3019586.1"/>
    <property type="molecule type" value="Genomic_DNA"/>
</dbReference>
<reference evidence="3 4" key="1">
    <citation type="submission" date="2019-12" db="EMBL/GenBank/DDBJ databases">
        <authorList>
            <person name="Alioto T."/>
            <person name="Alioto T."/>
            <person name="Gomez Garrido J."/>
        </authorList>
    </citation>
    <scope>NUCLEOTIDE SEQUENCE [LARGE SCALE GENOMIC DNA]</scope>
</reference>
<keyword evidence="1" id="KW-1133">Transmembrane helix</keyword>